<feature type="compositionally biased region" description="Basic residues" evidence="1">
    <location>
        <begin position="97"/>
        <end position="110"/>
    </location>
</feature>
<organism evidence="2 3">
    <name type="scientific">Iphiclides podalirius</name>
    <name type="common">scarce swallowtail</name>
    <dbReference type="NCBI Taxonomy" id="110791"/>
    <lineage>
        <taxon>Eukaryota</taxon>
        <taxon>Metazoa</taxon>
        <taxon>Ecdysozoa</taxon>
        <taxon>Arthropoda</taxon>
        <taxon>Hexapoda</taxon>
        <taxon>Insecta</taxon>
        <taxon>Pterygota</taxon>
        <taxon>Neoptera</taxon>
        <taxon>Endopterygota</taxon>
        <taxon>Lepidoptera</taxon>
        <taxon>Glossata</taxon>
        <taxon>Ditrysia</taxon>
        <taxon>Papilionoidea</taxon>
        <taxon>Papilionidae</taxon>
        <taxon>Papilioninae</taxon>
        <taxon>Iphiclides</taxon>
    </lineage>
</organism>
<evidence type="ECO:0000313" key="3">
    <source>
        <dbReference type="Proteomes" id="UP000837857"/>
    </source>
</evidence>
<feature type="region of interest" description="Disordered" evidence="1">
    <location>
        <begin position="87"/>
        <end position="129"/>
    </location>
</feature>
<protein>
    <submittedName>
        <fullName evidence="2">Uncharacterized protein</fullName>
    </submittedName>
</protein>
<dbReference type="Proteomes" id="UP000837857">
    <property type="component" value="Unassembled WGS sequence"/>
</dbReference>
<feature type="non-terminal residue" evidence="2">
    <location>
        <position position="180"/>
    </location>
</feature>
<keyword evidence="3" id="KW-1185">Reference proteome</keyword>
<evidence type="ECO:0000256" key="1">
    <source>
        <dbReference type="SAM" id="MobiDB-lite"/>
    </source>
</evidence>
<proteinExistence type="predicted"/>
<reference evidence="2" key="1">
    <citation type="submission" date="2022-03" db="EMBL/GenBank/DDBJ databases">
        <authorList>
            <person name="Martin H S."/>
        </authorList>
    </citation>
    <scope>NUCLEOTIDE SEQUENCE [LARGE SCALE GENOMIC DNA]</scope>
</reference>
<sequence>MVGIGLESTLTLSGMPSGVRGVCGVHRPIEDSLRDICTPTLSLPASRPCISCRLIPLLRLVTASYLSTGALADPDCEESSRARHHLALRTNDCARNPRPRPNRPTPRHYAHATTPHHPPPSSNHSSTQFAHTIHNHPKNLNAARPSHPPVLAELNPGDLFALDFATIHPTTLLTLAAGID</sequence>
<dbReference type="EMBL" id="CAKOGK010000146">
    <property type="protein sequence ID" value="CAH2080279.1"/>
    <property type="molecule type" value="Genomic_DNA"/>
</dbReference>
<evidence type="ECO:0000313" key="2">
    <source>
        <dbReference type="EMBL" id="CAH2080279.1"/>
    </source>
</evidence>
<gene>
    <name evidence="2" type="ORF">IPOD504_LOCUS17750</name>
</gene>
<accession>A0ABN8JA98</accession>
<comment type="caution">
    <text evidence="2">The sequence shown here is derived from an EMBL/GenBank/DDBJ whole genome shotgun (WGS) entry which is preliminary data.</text>
</comment>
<name>A0ABN8JA98_9NEOP</name>